<proteinExistence type="predicted"/>
<dbReference type="PANTHER" id="PTHR11562">
    <property type="entry name" value="CATION EFFLUX PROTEIN/ ZINC TRANSPORTER"/>
    <property type="match status" value="1"/>
</dbReference>
<dbReference type="PANTHER" id="PTHR11562:SF17">
    <property type="entry name" value="RE54080P-RELATED"/>
    <property type="match status" value="1"/>
</dbReference>
<feature type="transmembrane region" description="Helical" evidence="5">
    <location>
        <begin position="169"/>
        <end position="187"/>
    </location>
</feature>
<dbReference type="Proteomes" id="UP000034032">
    <property type="component" value="Unassembled WGS sequence"/>
</dbReference>
<evidence type="ECO:0000259" key="6">
    <source>
        <dbReference type="Pfam" id="PF01545"/>
    </source>
</evidence>
<dbReference type="AlphaFoldDB" id="A0A0G1MJ41"/>
<dbReference type="NCBIfam" id="TIGR01297">
    <property type="entry name" value="CDF"/>
    <property type="match status" value="1"/>
</dbReference>
<dbReference type="InterPro" id="IPR058533">
    <property type="entry name" value="Cation_efflux_TM"/>
</dbReference>
<dbReference type="SUPFAM" id="SSF161111">
    <property type="entry name" value="Cation efflux protein transmembrane domain-like"/>
    <property type="match status" value="1"/>
</dbReference>
<keyword evidence="2 5" id="KW-0812">Transmembrane</keyword>
<keyword evidence="4 5" id="KW-0472">Membrane</keyword>
<reference evidence="7 8" key="1">
    <citation type="journal article" date="2015" name="Nature">
        <title>rRNA introns, odd ribosomes, and small enigmatic genomes across a large radiation of phyla.</title>
        <authorList>
            <person name="Brown C.T."/>
            <person name="Hug L.A."/>
            <person name="Thomas B.C."/>
            <person name="Sharon I."/>
            <person name="Castelle C.J."/>
            <person name="Singh A."/>
            <person name="Wilkins M.J."/>
            <person name="Williams K.H."/>
            <person name="Banfield J.F."/>
        </authorList>
    </citation>
    <scope>NUCLEOTIDE SEQUENCE [LARGE SCALE GENOMIC DNA]</scope>
</reference>
<feature type="transmembrane region" description="Helical" evidence="5">
    <location>
        <begin position="44"/>
        <end position="65"/>
    </location>
</feature>
<feature type="transmembrane region" description="Helical" evidence="5">
    <location>
        <begin position="72"/>
        <end position="89"/>
    </location>
</feature>
<dbReference type="InterPro" id="IPR050681">
    <property type="entry name" value="CDF/SLC30A"/>
</dbReference>
<feature type="domain" description="Cation efflux protein transmembrane" evidence="6">
    <location>
        <begin position="12"/>
        <end position="189"/>
    </location>
</feature>
<feature type="transmembrane region" description="Helical" evidence="5">
    <location>
        <begin position="101"/>
        <end position="121"/>
    </location>
</feature>
<organism evidence="7 8">
    <name type="scientific">Candidatus Yanofskybacteria bacterium GW2011_GWA2_44_9</name>
    <dbReference type="NCBI Taxonomy" id="1619025"/>
    <lineage>
        <taxon>Bacteria</taxon>
        <taxon>Candidatus Yanofskyibacteriota</taxon>
    </lineage>
</organism>
<sequence>MRSGRTDKDRFWAVFVINLIIFIAELLVGLYSGSLTMLSDSFHLSIHVIASIVALISEYGFLGLPQEKTKKWSAAVNIFLFFILALVIGNEAWERLLNPKAVNITIVFFLVGIAGLLANWYTVKVLESSPDEEFSENRDILFWEMIYDYVSSIILIACAVIIYFTGWYILDPILSIVLALTMVFKAVQMSLRFRSIHHGHGPHRH</sequence>
<dbReference type="GO" id="GO:0005385">
    <property type="term" value="F:zinc ion transmembrane transporter activity"/>
    <property type="evidence" value="ECO:0007669"/>
    <property type="project" value="TreeGrafter"/>
</dbReference>
<protein>
    <submittedName>
        <fullName evidence="7">Putative cation (Co/Zn/Cd) diffusion facilitator family protein</fullName>
    </submittedName>
</protein>
<evidence type="ECO:0000256" key="1">
    <source>
        <dbReference type="ARBA" id="ARBA00004141"/>
    </source>
</evidence>
<dbReference type="InterPro" id="IPR002524">
    <property type="entry name" value="Cation_efflux"/>
</dbReference>
<dbReference type="Gene3D" id="1.20.1510.10">
    <property type="entry name" value="Cation efflux protein transmembrane domain"/>
    <property type="match status" value="1"/>
</dbReference>
<keyword evidence="3 5" id="KW-1133">Transmembrane helix</keyword>
<comment type="subcellular location">
    <subcellularLocation>
        <location evidence="1">Membrane</location>
        <topology evidence="1">Multi-pass membrane protein</topology>
    </subcellularLocation>
</comment>
<evidence type="ECO:0000256" key="2">
    <source>
        <dbReference type="ARBA" id="ARBA00022692"/>
    </source>
</evidence>
<accession>A0A0G1MJ41</accession>
<evidence type="ECO:0000313" key="7">
    <source>
        <dbReference type="EMBL" id="KKT80852.1"/>
    </source>
</evidence>
<evidence type="ECO:0000313" key="8">
    <source>
        <dbReference type="Proteomes" id="UP000034032"/>
    </source>
</evidence>
<feature type="transmembrane region" description="Helical" evidence="5">
    <location>
        <begin position="141"/>
        <end position="163"/>
    </location>
</feature>
<evidence type="ECO:0000256" key="5">
    <source>
        <dbReference type="SAM" id="Phobius"/>
    </source>
</evidence>
<dbReference type="EMBL" id="LCJR01000033">
    <property type="protein sequence ID" value="KKT80852.1"/>
    <property type="molecule type" value="Genomic_DNA"/>
</dbReference>
<dbReference type="GO" id="GO:0005886">
    <property type="term" value="C:plasma membrane"/>
    <property type="evidence" value="ECO:0007669"/>
    <property type="project" value="TreeGrafter"/>
</dbReference>
<feature type="transmembrane region" description="Helical" evidence="5">
    <location>
        <begin position="12"/>
        <end position="32"/>
    </location>
</feature>
<evidence type="ECO:0000256" key="4">
    <source>
        <dbReference type="ARBA" id="ARBA00023136"/>
    </source>
</evidence>
<comment type="caution">
    <text evidence="7">The sequence shown here is derived from an EMBL/GenBank/DDBJ whole genome shotgun (WGS) entry which is preliminary data.</text>
</comment>
<name>A0A0G1MJ41_9BACT</name>
<gene>
    <name evidence="7" type="ORF">UW79_C0033G0006</name>
</gene>
<dbReference type="Pfam" id="PF01545">
    <property type="entry name" value="Cation_efflux"/>
    <property type="match status" value="1"/>
</dbReference>
<dbReference type="InterPro" id="IPR027469">
    <property type="entry name" value="Cation_efflux_TMD_sf"/>
</dbReference>
<evidence type="ECO:0000256" key="3">
    <source>
        <dbReference type="ARBA" id="ARBA00022989"/>
    </source>
</evidence>